<feature type="domain" description="Uncharacterized protein YyaB-like PH" evidence="2">
    <location>
        <begin position="62"/>
        <end position="137"/>
    </location>
</feature>
<dbReference type="RefSeq" id="WP_289236035.1">
    <property type="nucleotide sequence ID" value="NZ_CP117835.1"/>
</dbReference>
<dbReference type="GO" id="GO:0030153">
    <property type="term" value="P:bacteriocin immunity"/>
    <property type="evidence" value="ECO:0007669"/>
    <property type="project" value="InterPro"/>
</dbReference>
<keyword evidence="1" id="KW-1133">Transmembrane helix</keyword>
<evidence type="ECO:0000259" key="2">
    <source>
        <dbReference type="Pfam" id="PF06713"/>
    </source>
</evidence>
<dbReference type="EMBL" id="JAWJAY010000001">
    <property type="protein sequence ID" value="MDV2883752.1"/>
    <property type="molecule type" value="Genomic_DNA"/>
</dbReference>
<keyword evidence="1" id="KW-0812">Transmembrane</keyword>
<evidence type="ECO:0000256" key="1">
    <source>
        <dbReference type="SAM" id="Phobius"/>
    </source>
</evidence>
<sequence length="189" mass="21917">MAFKGRRDLPMLSINIATVIGLIVMFFVMYGWRDASLLIPPLLTGYALLVLWIITLFLRLLFVVEDEYLEVQIGLQTYTFDYKNMKSIQETKGLYRVPHYNFMYAFSGFMVDFHDGSMNIRVSPENEREFITELFKKAPHLSYCSIEEYRSLQRRKEEVAQHEVISVPHLGNTVKGGEVGSSSSKWVKL</sequence>
<name>A0AAJ2KRX7_ALKPS</name>
<accession>A0AAJ2KRX7</accession>
<comment type="caution">
    <text evidence="3">The sequence shown here is derived from an EMBL/GenBank/DDBJ whole genome shotgun (WGS) entry which is preliminary data.</text>
</comment>
<dbReference type="Pfam" id="PF06713">
    <property type="entry name" value="bPH_4"/>
    <property type="match status" value="1"/>
</dbReference>
<feature type="transmembrane region" description="Helical" evidence="1">
    <location>
        <begin position="38"/>
        <end position="62"/>
    </location>
</feature>
<evidence type="ECO:0000313" key="4">
    <source>
        <dbReference type="Proteomes" id="UP001285636"/>
    </source>
</evidence>
<proteinExistence type="predicted"/>
<reference evidence="3" key="1">
    <citation type="submission" date="2023-10" db="EMBL/GenBank/DDBJ databases">
        <title>Screening of Alkalihalophilus pseudofirmusBZ-TG-HK211 and Its Alleviation of Salt Stress on Rapeseed Growth.</title>
        <authorList>
            <person name="Zhao B."/>
            <person name="Guo T."/>
        </authorList>
    </citation>
    <scope>NUCLEOTIDE SEQUENCE</scope>
    <source>
        <strain evidence="3">BZ-TG-HK211</strain>
    </source>
</reference>
<dbReference type="AlphaFoldDB" id="A0AAJ2KRX7"/>
<evidence type="ECO:0000313" key="3">
    <source>
        <dbReference type="EMBL" id="MDV2883752.1"/>
    </source>
</evidence>
<feature type="transmembrane region" description="Helical" evidence="1">
    <location>
        <begin position="12"/>
        <end position="32"/>
    </location>
</feature>
<organism evidence="3 4">
    <name type="scientific">Alkalihalophilus pseudofirmus</name>
    <name type="common">Bacillus pseudofirmus</name>
    <dbReference type="NCBI Taxonomy" id="79885"/>
    <lineage>
        <taxon>Bacteria</taxon>
        <taxon>Bacillati</taxon>
        <taxon>Bacillota</taxon>
        <taxon>Bacilli</taxon>
        <taxon>Bacillales</taxon>
        <taxon>Bacillaceae</taxon>
        <taxon>Alkalihalophilus</taxon>
    </lineage>
</organism>
<dbReference type="InterPro" id="IPR009589">
    <property type="entry name" value="PH_YyaB-like"/>
</dbReference>
<gene>
    <name evidence="3" type="ORF">RYX45_01065</name>
</gene>
<keyword evidence="1" id="KW-0472">Membrane</keyword>
<protein>
    <submittedName>
        <fullName evidence="3">PH domain-containing protein</fullName>
    </submittedName>
</protein>
<dbReference type="Proteomes" id="UP001285636">
    <property type="component" value="Unassembled WGS sequence"/>
</dbReference>